<accession>A0ABQ9YGE4</accession>
<reference evidence="1 2" key="1">
    <citation type="journal article" date="2022" name="bioRxiv">
        <title>Genomics of Preaxostyla Flagellates Illuminates Evolutionary Transitions and the Path Towards Mitochondrial Loss.</title>
        <authorList>
            <person name="Novak L.V.F."/>
            <person name="Treitli S.C."/>
            <person name="Pyrih J."/>
            <person name="Halakuc P."/>
            <person name="Pipaliya S.V."/>
            <person name="Vacek V."/>
            <person name="Brzon O."/>
            <person name="Soukal P."/>
            <person name="Eme L."/>
            <person name="Dacks J.B."/>
            <person name="Karnkowska A."/>
            <person name="Elias M."/>
            <person name="Hampl V."/>
        </authorList>
    </citation>
    <scope>NUCLEOTIDE SEQUENCE [LARGE SCALE GENOMIC DNA]</scope>
    <source>
        <strain evidence="1">NAU3</strain>
        <tissue evidence="1">Gut</tissue>
    </source>
</reference>
<comment type="caution">
    <text evidence="1">The sequence shown here is derived from an EMBL/GenBank/DDBJ whole genome shotgun (WGS) entry which is preliminary data.</text>
</comment>
<evidence type="ECO:0000313" key="1">
    <source>
        <dbReference type="EMBL" id="KAK2962830.1"/>
    </source>
</evidence>
<keyword evidence="2" id="KW-1185">Reference proteome</keyword>
<gene>
    <name evidence="1" type="ORF">BLNAU_2265</name>
</gene>
<proteinExistence type="predicted"/>
<evidence type="ECO:0008006" key="3">
    <source>
        <dbReference type="Google" id="ProtNLM"/>
    </source>
</evidence>
<organism evidence="1 2">
    <name type="scientific">Blattamonas nauphoetae</name>
    <dbReference type="NCBI Taxonomy" id="2049346"/>
    <lineage>
        <taxon>Eukaryota</taxon>
        <taxon>Metamonada</taxon>
        <taxon>Preaxostyla</taxon>
        <taxon>Oxymonadida</taxon>
        <taxon>Blattamonas</taxon>
    </lineage>
</organism>
<sequence>MTAPSMPPNRTSPVSKIPSSLITHETLQYILSGCLHVLKLCHLHQIPLPNKLSLQTSLTSLTQSEDRSASFNAIACLSVLNVLNSTEHTIPIPSELESRKLDVALFFAAQIAQHAATISELRDSSVLPRIPSLDNDQTQLPLNKKAWSDINRNSFLKCDDEGVLVQNFTYETHGRGRFTHYSREISSGVWRLTITSQKFTGLAIGVINSEKTDQLTRGRIVTKKGAVMFQPAGQIHYEDGHKIRSRTRIAYSGKSVTCELNMEKRVLKLFVDGIIQPTVLYNIPSTVRFVVMLDGSKKDFTVQSVKRRS</sequence>
<evidence type="ECO:0000313" key="2">
    <source>
        <dbReference type="Proteomes" id="UP001281761"/>
    </source>
</evidence>
<protein>
    <recommendedName>
        <fullName evidence="3">SPRY domain-containing protein</fullName>
    </recommendedName>
</protein>
<name>A0ABQ9YGE4_9EUKA</name>
<dbReference type="EMBL" id="JARBJD010000009">
    <property type="protein sequence ID" value="KAK2962830.1"/>
    <property type="molecule type" value="Genomic_DNA"/>
</dbReference>
<dbReference type="Proteomes" id="UP001281761">
    <property type="component" value="Unassembled WGS sequence"/>
</dbReference>